<accession>A0ABV8ZLB4</accession>
<dbReference type="RefSeq" id="WP_379799476.1">
    <property type="nucleotide sequence ID" value="NZ_JBHSFY010000010.1"/>
</dbReference>
<evidence type="ECO:0000313" key="2">
    <source>
        <dbReference type="Proteomes" id="UP001596003"/>
    </source>
</evidence>
<reference evidence="2" key="1">
    <citation type="journal article" date="2019" name="Int. J. Syst. Evol. Microbiol.">
        <title>The Global Catalogue of Microorganisms (GCM) 10K type strain sequencing project: providing services to taxonomists for standard genome sequencing and annotation.</title>
        <authorList>
            <consortium name="The Broad Institute Genomics Platform"/>
            <consortium name="The Broad Institute Genome Sequencing Center for Infectious Disease"/>
            <person name="Wu L."/>
            <person name="Ma J."/>
        </authorList>
    </citation>
    <scope>NUCLEOTIDE SEQUENCE [LARGE SCALE GENOMIC DNA]</scope>
    <source>
        <strain evidence="2">NBRC 103627</strain>
    </source>
</reference>
<gene>
    <name evidence="1" type="ORF">ACFO3N_16465</name>
</gene>
<keyword evidence="2" id="KW-1185">Reference proteome</keyword>
<protein>
    <submittedName>
        <fullName evidence="1">Uncharacterized protein</fullName>
    </submittedName>
</protein>
<comment type="caution">
    <text evidence="1">The sequence shown here is derived from an EMBL/GenBank/DDBJ whole genome shotgun (WGS) entry which is preliminary data.</text>
</comment>
<name>A0ABV8ZLB4_9FLAO</name>
<organism evidence="1 2">
    <name type="scientific">Flavobacterium chungangensis</name>
    <dbReference type="NCBI Taxonomy" id="2708132"/>
    <lineage>
        <taxon>Bacteria</taxon>
        <taxon>Pseudomonadati</taxon>
        <taxon>Bacteroidota</taxon>
        <taxon>Flavobacteriia</taxon>
        <taxon>Flavobacteriales</taxon>
        <taxon>Flavobacteriaceae</taxon>
        <taxon>Flavobacterium</taxon>
    </lineage>
</organism>
<evidence type="ECO:0000313" key="1">
    <source>
        <dbReference type="EMBL" id="MFC4478670.1"/>
    </source>
</evidence>
<sequence>MKTMLLFIYCLSAAHCCSQTRYPSEKVQLAIETYAYLKGQNAALKKVARQFPSFTKQVSKLKKNAHPVFGRAERNIEDFLQQELNDYQFNAVEKHVDSLINEQLKNPIEKKEYAGSFLEQVKDKIAFSSNAAVPKGVISFAYHDAPHEEITNGHIINFSTENHPKAEDAVLRLPIPKSWRAADEAEMPGTVQQFTSCDGKGNEKILIVIHELSEEDQNMILTEQSVSEMIPPQSRLIRTENIKIDGMPGIMVEIEETLELALKKMKVRMLQFMCTDKQKLYCLQGSIGPVALNHNLDIHIQKYEPLFRLVAEGMEIEN</sequence>
<dbReference type="Proteomes" id="UP001596003">
    <property type="component" value="Unassembled WGS sequence"/>
</dbReference>
<dbReference type="EMBL" id="JBHSFY010000010">
    <property type="protein sequence ID" value="MFC4478670.1"/>
    <property type="molecule type" value="Genomic_DNA"/>
</dbReference>
<proteinExistence type="predicted"/>